<name>A0A2N3UBE0_9BACT</name>
<comment type="caution">
    <text evidence="2">The sequence shown here is derived from an EMBL/GenBank/DDBJ whole genome shotgun (WGS) entry which is preliminary data.</text>
</comment>
<feature type="signal peptide" evidence="1">
    <location>
        <begin position="1"/>
        <end position="20"/>
    </location>
</feature>
<dbReference type="Proteomes" id="UP000233782">
    <property type="component" value="Unassembled WGS sequence"/>
</dbReference>
<feature type="chain" id="PRO_5014645650" description="Lipoprotein" evidence="1">
    <location>
        <begin position="21"/>
        <end position="318"/>
    </location>
</feature>
<organism evidence="2 3">
    <name type="scientific">Pontibacter ramchanderi</name>
    <dbReference type="NCBI Taxonomy" id="1179743"/>
    <lineage>
        <taxon>Bacteria</taxon>
        <taxon>Pseudomonadati</taxon>
        <taxon>Bacteroidota</taxon>
        <taxon>Cytophagia</taxon>
        <taxon>Cytophagales</taxon>
        <taxon>Hymenobacteraceae</taxon>
        <taxon>Pontibacter</taxon>
    </lineage>
</organism>
<protein>
    <recommendedName>
        <fullName evidence="4">Lipoprotein</fullName>
    </recommendedName>
</protein>
<evidence type="ECO:0000313" key="2">
    <source>
        <dbReference type="EMBL" id="PKV66661.1"/>
    </source>
</evidence>
<gene>
    <name evidence="2" type="ORF">BD749_1791</name>
</gene>
<dbReference type="EMBL" id="PJMU01000002">
    <property type="protein sequence ID" value="PKV66661.1"/>
    <property type="molecule type" value="Genomic_DNA"/>
</dbReference>
<sequence>MKKLLKYSFLFFLFAFVAVACRKESDDVNPTSSLSSTSLNEYQATLGGFGLSCLSYDGDAWSFTVKGGSAPYGLSHLNLELLDCEEKPVCLAEGSITHATITVAGETYVAGQLDAYGNGFVLGYSDGSCTAPGVVETGIVKFEMKGELDDILKANKASFSFKLTDGTLLSGANVLVKTGGPREIQCNRGAIGTCEDYCNPVEVCSFSQGRYFNKGNMGKNWPAGVECIYVGNKKLEKGKHTLPATTAEAKALFQAGALVLSAMEQGIAWADYFTMLPESVRNAYTCIAAYYTDGSSICDLQTAASTIGDWIDENHCEE</sequence>
<dbReference type="OrthoDB" id="848102at2"/>
<dbReference type="AlphaFoldDB" id="A0A2N3UBE0"/>
<reference evidence="2 3" key="1">
    <citation type="submission" date="2017-12" db="EMBL/GenBank/DDBJ databases">
        <title>Genomic Encyclopedia of Type Strains, Phase III (KMG-III): the genomes of soil and plant-associated and newly described type strains.</title>
        <authorList>
            <person name="Whitman W."/>
        </authorList>
    </citation>
    <scope>NUCLEOTIDE SEQUENCE [LARGE SCALE GENOMIC DNA]</scope>
    <source>
        <strain evidence="2 3">LP43</strain>
    </source>
</reference>
<accession>A0A2N3UBE0</accession>
<dbReference type="RefSeq" id="WP_101444022.1">
    <property type="nucleotide sequence ID" value="NZ_PJMU01000002.1"/>
</dbReference>
<evidence type="ECO:0008006" key="4">
    <source>
        <dbReference type="Google" id="ProtNLM"/>
    </source>
</evidence>
<evidence type="ECO:0000313" key="3">
    <source>
        <dbReference type="Proteomes" id="UP000233782"/>
    </source>
</evidence>
<keyword evidence="1" id="KW-0732">Signal</keyword>
<keyword evidence="3" id="KW-1185">Reference proteome</keyword>
<proteinExistence type="predicted"/>
<evidence type="ECO:0000256" key="1">
    <source>
        <dbReference type="SAM" id="SignalP"/>
    </source>
</evidence>
<dbReference type="PROSITE" id="PS51257">
    <property type="entry name" value="PROKAR_LIPOPROTEIN"/>
    <property type="match status" value="1"/>
</dbReference>